<comment type="caution">
    <text evidence="2">The sequence shown here is derived from an EMBL/GenBank/DDBJ whole genome shotgun (WGS) entry which is preliminary data.</text>
</comment>
<evidence type="ECO:0000313" key="3">
    <source>
        <dbReference type="Proteomes" id="UP000657918"/>
    </source>
</evidence>
<keyword evidence="3" id="KW-1185">Reference proteome</keyword>
<reference evidence="2 3" key="1">
    <citation type="submission" date="2020-10" db="EMBL/GenBank/DDBJ databases">
        <title>Plant Genome Project.</title>
        <authorList>
            <person name="Zhang R.-G."/>
        </authorList>
    </citation>
    <scope>NUCLEOTIDE SEQUENCE [LARGE SCALE GENOMIC DNA]</scope>
    <source>
        <strain evidence="2">FAFU-HL-1</strain>
        <tissue evidence="2">Leaf</tissue>
    </source>
</reference>
<dbReference type="OrthoDB" id="2143914at2759"/>
<feature type="compositionally biased region" description="Polar residues" evidence="1">
    <location>
        <begin position="24"/>
        <end position="33"/>
    </location>
</feature>
<accession>A0A835N8E4</accession>
<name>A0A835N8E4_9ROSI</name>
<dbReference type="AlphaFoldDB" id="A0A835N8E4"/>
<evidence type="ECO:0000313" key="2">
    <source>
        <dbReference type="EMBL" id="KAF9688149.1"/>
    </source>
</evidence>
<dbReference type="EMBL" id="JADGMS010000002">
    <property type="protein sequence ID" value="KAF9688149.1"/>
    <property type="molecule type" value="Genomic_DNA"/>
</dbReference>
<organism evidence="2 3">
    <name type="scientific">Salix dunnii</name>
    <dbReference type="NCBI Taxonomy" id="1413687"/>
    <lineage>
        <taxon>Eukaryota</taxon>
        <taxon>Viridiplantae</taxon>
        <taxon>Streptophyta</taxon>
        <taxon>Embryophyta</taxon>
        <taxon>Tracheophyta</taxon>
        <taxon>Spermatophyta</taxon>
        <taxon>Magnoliopsida</taxon>
        <taxon>eudicotyledons</taxon>
        <taxon>Gunneridae</taxon>
        <taxon>Pentapetalae</taxon>
        <taxon>rosids</taxon>
        <taxon>fabids</taxon>
        <taxon>Malpighiales</taxon>
        <taxon>Salicaceae</taxon>
        <taxon>Saliceae</taxon>
        <taxon>Salix</taxon>
    </lineage>
</organism>
<feature type="region of interest" description="Disordered" evidence="1">
    <location>
        <begin position="1"/>
        <end position="46"/>
    </location>
</feature>
<gene>
    <name evidence="2" type="ORF">SADUNF_Sadunf02G0167100</name>
</gene>
<feature type="compositionally biased region" description="Basic residues" evidence="1">
    <location>
        <begin position="9"/>
        <end position="23"/>
    </location>
</feature>
<protein>
    <submittedName>
        <fullName evidence="2">Uncharacterized protein</fullName>
    </submittedName>
</protein>
<dbReference type="Proteomes" id="UP000657918">
    <property type="component" value="Unassembled WGS sequence"/>
</dbReference>
<feature type="compositionally biased region" description="Basic and acidic residues" evidence="1">
    <location>
        <begin position="264"/>
        <end position="276"/>
    </location>
</feature>
<sequence>MEGMLTKGKGGRAGRFPAKKNKNSHTPTDVTRASTKKPPLVENNTSNCYDSSIEVIQSLQIPAIEKETLSSAINDTIIQDPCEEDKEQMDLVMPGSYPETGRGMMGSSGEKATLISSRSDERTSGNSLLLCPSVGEIENDSSGPFYQGIDNAPYFNEVTDKELLDPNGGSTLNEERQSGLVVHTEEGGNRVLSPKNTVFESIGYLSSNGESGDEWYSCSSIRTSGFDYWSWDDVMGGHAEGGDEIQEDSMLSWLRESDEVEGESAPKLEEADDEKKNAMAAWLLS</sequence>
<feature type="region of interest" description="Disordered" evidence="1">
    <location>
        <begin position="256"/>
        <end position="276"/>
    </location>
</feature>
<proteinExistence type="predicted"/>
<evidence type="ECO:0000256" key="1">
    <source>
        <dbReference type="SAM" id="MobiDB-lite"/>
    </source>
</evidence>